<accession>A0A6A5W296</accession>
<dbReference type="PANTHER" id="PTHR33112">
    <property type="entry name" value="DOMAIN PROTEIN, PUTATIVE-RELATED"/>
    <property type="match status" value="1"/>
</dbReference>
<proteinExistence type="predicted"/>
<name>A0A6A5W296_9PLEO</name>
<evidence type="ECO:0000313" key="3">
    <source>
        <dbReference type="Proteomes" id="UP000800036"/>
    </source>
</evidence>
<dbReference type="EMBL" id="ML976657">
    <property type="protein sequence ID" value="KAF1979557.1"/>
    <property type="molecule type" value="Genomic_DNA"/>
</dbReference>
<sequence>MSVTGDSKPPRICQRCTELIGGAFLEGVEPPGTLQELNPESCEICSFFMTCIPPAYRDSGTEFTIRWNTTYSCHCGCPTRKLVRTWQDEPELEYLTLEVQHEPWKWFYGYLIPTGRLVELNKSHRSSTLILFTLGAITDLQLTVIDCNTSSLVSIPDGVAYVTPSYVWGRSDTTELNPGRGAILKLNDLPQTMKDVISVCLSLGFRYLWVDRYCIPQADLEQRTRQIQRMDNIYAESALTLVSYMVPFAWFQRRMKCQTAPRPVEVRPTKKRYWPVRSYTSLIGNYISSVLDISISALETSYLPETAFQVGRGQAGMKGWLLLT</sequence>
<dbReference type="PANTHER" id="PTHR33112:SF1">
    <property type="entry name" value="HETEROKARYON INCOMPATIBILITY DOMAIN-CONTAINING PROTEIN"/>
    <property type="match status" value="1"/>
</dbReference>
<keyword evidence="3" id="KW-1185">Reference proteome</keyword>
<dbReference type="OrthoDB" id="5428863at2759"/>
<dbReference type="Proteomes" id="UP000800036">
    <property type="component" value="Unassembled WGS sequence"/>
</dbReference>
<dbReference type="Pfam" id="PF06985">
    <property type="entry name" value="HET"/>
    <property type="match status" value="1"/>
</dbReference>
<dbReference type="InterPro" id="IPR010730">
    <property type="entry name" value="HET"/>
</dbReference>
<protein>
    <recommendedName>
        <fullName evidence="1">Heterokaryon incompatibility domain-containing protein</fullName>
    </recommendedName>
</protein>
<feature type="domain" description="Heterokaryon incompatibility" evidence="1">
    <location>
        <begin position="161"/>
        <end position="243"/>
    </location>
</feature>
<dbReference type="AlphaFoldDB" id="A0A6A5W296"/>
<evidence type="ECO:0000259" key="1">
    <source>
        <dbReference type="Pfam" id="PF06985"/>
    </source>
</evidence>
<organism evidence="2 3">
    <name type="scientific">Bimuria novae-zelandiae CBS 107.79</name>
    <dbReference type="NCBI Taxonomy" id="1447943"/>
    <lineage>
        <taxon>Eukaryota</taxon>
        <taxon>Fungi</taxon>
        <taxon>Dikarya</taxon>
        <taxon>Ascomycota</taxon>
        <taxon>Pezizomycotina</taxon>
        <taxon>Dothideomycetes</taxon>
        <taxon>Pleosporomycetidae</taxon>
        <taxon>Pleosporales</taxon>
        <taxon>Massarineae</taxon>
        <taxon>Didymosphaeriaceae</taxon>
        <taxon>Bimuria</taxon>
    </lineage>
</organism>
<reference evidence="2" key="1">
    <citation type="journal article" date="2020" name="Stud. Mycol.">
        <title>101 Dothideomycetes genomes: a test case for predicting lifestyles and emergence of pathogens.</title>
        <authorList>
            <person name="Haridas S."/>
            <person name="Albert R."/>
            <person name="Binder M."/>
            <person name="Bloem J."/>
            <person name="Labutti K."/>
            <person name="Salamov A."/>
            <person name="Andreopoulos B."/>
            <person name="Baker S."/>
            <person name="Barry K."/>
            <person name="Bills G."/>
            <person name="Bluhm B."/>
            <person name="Cannon C."/>
            <person name="Castanera R."/>
            <person name="Culley D."/>
            <person name="Daum C."/>
            <person name="Ezra D."/>
            <person name="Gonzalez J."/>
            <person name="Henrissat B."/>
            <person name="Kuo A."/>
            <person name="Liang C."/>
            <person name="Lipzen A."/>
            <person name="Lutzoni F."/>
            <person name="Magnuson J."/>
            <person name="Mondo S."/>
            <person name="Nolan M."/>
            <person name="Ohm R."/>
            <person name="Pangilinan J."/>
            <person name="Park H.-J."/>
            <person name="Ramirez L."/>
            <person name="Alfaro M."/>
            <person name="Sun H."/>
            <person name="Tritt A."/>
            <person name="Yoshinaga Y."/>
            <person name="Zwiers L.-H."/>
            <person name="Turgeon B."/>
            <person name="Goodwin S."/>
            <person name="Spatafora J."/>
            <person name="Crous P."/>
            <person name="Grigoriev I."/>
        </authorList>
    </citation>
    <scope>NUCLEOTIDE SEQUENCE</scope>
    <source>
        <strain evidence="2">CBS 107.79</strain>
    </source>
</reference>
<gene>
    <name evidence="2" type="ORF">BU23DRAFT_562968</name>
</gene>
<evidence type="ECO:0000313" key="2">
    <source>
        <dbReference type="EMBL" id="KAF1979557.1"/>
    </source>
</evidence>